<evidence type="ECO:0000256" key="1">
    <source>
        <dbReference type="ARBA" id="ARBA00001933"/>
    </source>
</evidence>
<evidence type="ECO:0000256" key="2">
    <source>
        <dbReference type="ARBA" id="ARBA00007441"/>
    </source>
</evidence>
<dbReference type="CDD" id="cd00609">
    <property type="entry name" value="AAT_like"/>
    <property type="match status" value="1"/>
</dbReference>
<dbReference type="InterPro" id="IPR050596">
    <property type="entry name" value="AspAT/PAT-like"/>
</dbReference>
<comment type="cofactor">
    <cofactor evidence="1 6">
        <name>pyridoxal 5'-phosphate</name>
        <dbReference type="ChEBI" id="CHEBI:597326"/>
    </cofactor>
</comment>
<dbReference type="GO" id="GO:0006520">
    <property type="term" value="P:amino acid metabolic process"/>
    <property type="evidence" value="ECO:0007669"/>
    <property type="project" value="InterPro"/>
</dbReference>
<dbReference type="PANTHER" id="PTHR46383">
    <property type="entry name" value="ASPARTATE AMINOTRANSFERASE"/>
    <property type="match status" value="1"/>
</dbReference>
<gene>
    <name evidence="8" type="ORF">SAMN05660350_03959</name>
</gene>
<dbReference type="GO" id="GO:0030170">
    <property type="term" value="F:pyridoxal phosphate binding"/>
    <property type="evidence" value="ECO:0007669"/>
    <property type="project" value="InterPro"/>
</dbReference>
<evidence type="ECO:0000313" key="8">
    <source>
        <dbReference type="EMBL" id="SHN86580.1"/>
    </source>
</evidence>
<dbReference type="PANTHER" id="PTHR46383:SF3">
    <property type="entry name" value="ASPARTATE AMINOTRANSFERASE-RELATED"/>
    <property type="match status" value="1"/>
</dbReference>
<evidence type="ECO:0000313" key="9">
    <source>
        <dbReference type="Proteomes" id="UP000184428"/>
    </source>
</evidence>
<organism evidence="8 9">
    <name type="scientific">Geodermatophilus obscurus</name>
    <dbReference type="NCBI Taxonomy" id="1861"/>
    <lineage>
        <taxon>Bacteria</taxon>
        <taxon>Bacillati</taxon>
        <taxon>Actinomycetota</taxon>
        <taxon>Actinomycetes</taxon>
        <taxon>Geodermatophilales</taxon>
        <taxon>Geodermatophilaceae</taxon>
        <taxon>Geodermatophilus</taxon>
    </lineage>
</organism>
<dbReference type="Proteomes" id="UP000184428">
    <property type="component" value="Unassembled WGS sequence"/>
</dbReference>
<dbReference type="Gene3D" id="3.90.1150.10">
    <property type="entry name" value="Aspartate Aminotransferase, domain 1"/>
    <property type="match status" value="1"/>
</dbReference>
<dbReference type="InterPro" id="IPR004838">
    <property type="entry name" value="NHTrfase_class1_PyrdxlP-BS"/>
</dbReference>
<dbReference type="PROSITE" id="PS00105">
    <property type="entry name" value="AA_TRANSFER_CLASS_1"/>
    <property type="match status" value="1"/>
</dbReference>
<evidence type="ECO:0000256" key="3">
    <source>
        <dbReference type="ARBA" id="ARBA00022576"/>
    </source>
</evidence>
<dbReference type="InterPro" id="IPR015424">
    <property type="entry name" value="PyrdxlP-dep_Trfase"/>
</dbReference>
<keyword evidence="4 6" id="KW-0808">Transferase</keyword>
<evidence type="ECO:0000259" key="7">
    <source>
        <dbReference type="Pfam" id="PF00155"/>
    </source>
</evidence>
<evidence type="ECO:0000256" key="5">
    <source>
        <dbReference type="ARBA" id="ARBA00022898"/>
    </source>
</evidence>
<proteinExistence type="inferred from homology"/>
<dbReference type="EMBL" id="FRDM01000030">
    <property type="protein sequence ID" value="SHN86580.1"/>
    <property type="molecule type" value="Genomic_DNA"/>
</dbReference>
<dbReference type="EC" id="2.6.1.-" evidence="6"/>
<keyword evidence="5" id="KW-0663">Pyridoxal phosphate</keyword>
<feature type="domain" description="Aminotransferase class I/classII large" evidence="7">
    <location>
        <begin position="29"/>
        <end position="372"/>
    </location>
</feature>
<accession>A0A1M7UUF4</accession>
<name>A0A1M7UUF4_9ACTN</name>
<dbReference type="RefSeq" id="WP_072920381.1">
    <property type="nucleotide sequence ID" value="NZ_FRDM01000030.1"/>
</dbReference>
<reference evidence="8 9" key="1">
    <citation type="submission" date="2016-12" db="EMBL/GenBank/DDBJ databases">
        <authorList>
            <person name="Song W.-J."/>
            <person name="Kurnit D.M."/>
        </authorList>
    </citation>
    <scope>NUCLEOTIDE SEQUENCE [LARGE SCALE GENOMIC DNA]</scope>
    <source>
        <strain evidence="8 9">DSM 43162</strain>
    </source>
</reference>
<dbReference type="GO" id="GO:0008483">
    <property type="term" value="F:transaminase activity"/>
    <property type="evidence" value="ECO:0007669"/>
    <property type="project" value="UniProtKB-KW"/>
</dbReference>
<keyword evidence="3 6" id="KW-0032">Aminotransferase</keyword>
<dbReference type="Gene3D" id="3.40.640.10">
    <property type="entry name" value="Type I PLP-dependent aspartate aminotransferase-like (Major domain)"/>
    <property type="match status" value="1"/>
</dbReference>
<dbReference type="AlphaFoldDB" id="A0A1M7UUF4"/>
<dbReference type="SUPFAM" id="SSF53383">
    <property type="entry name" value="PLP-dependent transferases"/>
    <property type="match status" value="1"/>
</dbReference>
<dbReference type="InterPro" id="IPR015422">
    <property type="entry name" value="PyrdxlP-dep_Trfase_small"/>
</dbReference>
<sequence length="381" mass="40750">MPTLAPGAESMPRSGIRQVMDLAWSLPDPVIGLHVGEPSFPSPAHVVEAARAAYAAGETHYVPNAGTDALRAAIAEKVSTANGFDVTPGQVVVSAGGAQALHNAFSLTLSAGDEVLIPDPGWPNYAMAVQLLQAVPVRYPLRPGNGFRPDPADLARLVTERTRVLVVNTPSNPLGTVLPATDVEALVRLAEDHDLWLLSDECYDALTFGQPHVSPGRFDRDGRVLSAFSFSKTYAMTGLRVGYLVTTEEVARQSAKLQEPMLACVNAPAQAAALAALRGPQDEVAVMRAAYRERRDLALAQLDAQGMGYLTPEGAFYLWVDVRDRSSGDVATWAMDLLRQHHVAVAPGTTFGPLGEGWVRLSLATATEDLIEGIRRMGKAR</sequence>
<protein>
    <recommendedName>
        <fullName evidence="6">Aminotransferase</fullName>
        <ecNumber evidence="6">2.6.1.-</ecNumber>
    </recommendedName>
</protein>
<dbReference type="InterPro" id="IPR004839">
    <property type="entry name" value="Aminotransferase_I/II_large"/>
</dbReference>
<comment type="similarity">
    <text evidence="2 6">Belongs to the class-I pyridoxal-phosphate-dependent aminotransferase family.</text>
</comment>
<dbReference type="Pfam" id="PF00155">
    <property type="entry name" value="Aminotran_1_2"/>
    <property type="match status" value="1"/>
</dbReference>
<evidence type="ECO:0000256" key="6">
    <source>
        <dbReference type="RuleBase" id="RU000481"/>
    </source>
</evidence>
<dbReference type="OrthoDB" id="9763453at2"/>
<dbReference type="InterPro" id="IPR015421">
    <property type="entry name" value="PyrdxlP-dep_Trfase_major"/>
</dbReference>
<evidence type="ECO:0000256" key="4">
    <source>
        <dbReference type="ARBA" id="ARBA00022679"/>
    </source>
</evidence>